<evidence type="ECO:0000256" key="1">
    <source>
        <dbReference type="ARBA" id="ARBA00010990"/>
    </source>
</evidence>
<dbReference type="GO" id="GO:0008897">
    <property type="term" value="F:holo-[acyl-carrier-protein] synthase activity"/>
    <property type="evidence" value="ECO:0007669"/>
    <property type="project" value="InterPro"/>
</dbReference>
<evidence type="ECO:0000313" key="5">
    <source>
        <dbReference type="EMBL" id="SDY27612.1"/>
    </source>
</evidence>
<name>A0A1H3IIW7_ALLWA</name>
<evidence type="ECO:0000259" key="4">
    <source>
        <dbReference type="Pfam" id="PF22624"/>
    </source>
</evidence>
<dbReference type="Pfam" id="PF22624">
    <property type="entry name" value="AASDHPPT_N"/>
    <property type="match status" value="1"/>
</dbReference>
<proteinExistence type="inferred from homology"/>
<evidence type="ECO:0000313" key="6">
    <source>
        <dbReference type="Proteomes" id="UP000198672"/>
    </source>
</evidence>
<evidence type="ECO:0000256" key="2">
    <source>
        <dbReference type="ARBA" id="ARBA00022679"/>
    </source>
</evidence>
<keyword evidence="6" id="KW-1185">Reference proteome</keyword>
<dbReference type="EMBL" id="FNOW01000044">
    <property type="protein sequence ID" value="SDY27612.1"/>
    <property type="molecule type" value="Genomic_DNA"/>
</dbReference>
<dbReference type="Pfam" id="PF01648">
    <property type="entry name" value="ACPS"/>
    <property type="match status" value="1"/>
</dbReference>
<feature type="domain" description="4'-phosphopantetheinyl transferase N-terminal" evidence="4">
    <location>
        <begin position="45"/>
        <end position="122"/>
    </location>
</feature>
<dbReference type="OrthoDB" id="9808281at2"/>
<accession>A0A1H3IIW7</accession>
<dbReference type="Gene3D" id="3.90.470.20">
    <property type="entry name" value="4'-phosphopantetheinyl transferase domain"/>
    <property type="match status" value="2"/>
</dbReference>
<evidence type="ECO:0000259" key="3">
    <source>
        <dbReference type="Pfam" id="PF01648"/>
    </source>
</evidence>
<dbReference type="STRING" id="61595.SAMN05421644_14420"/>
<feature type="domain" description="4'-phosphopantetheinyl transferase" evidence="3">
    <location>
        <begin position="133"/>
        <end position="194"/>
    </location>
</feature>
<sequence>MTELRLNTGDIPHWRSAPRHLYLAPDALHLWRIDTSEQGMNPHDAWQLLTAAQRTRIAALRYPVHQQRSIRTQAGLNRILAKYLQCAPSEVVIQRQANGKPYLDGEAAWLAFSISHSHELALVGVSAGVNAALGVDCEHICPRTNYLAIARRMFTVDQLASLQLCSESDRLEQFLYAWTALEADVKCDGRGLCRARQRNTEPPQIAHLIPAAGYLAAIARAQLPPRASWQYLECAEC</sequence>
<comment type="similarity">
    <text evidence="1">Belongs to the P-Pant transferase superfamily. Gsp/Sfp/HetI/AcpT family.</text>
</comment>
<keyword evidence="2 5" id="KW-0808">Transferase</keyword>
<reference evidence="6" key="1">
    <citation type="submission" date="2016-10" db="EMBL/GenBank/DDBJ databases">
        <authorList>
            <person name="Varghese N."/>
            <person name="Submissions S."/>
        </authorList>
    </citation>
    <scope>NUCLEOTIDE SEQUENCE [LARGE SCALE GENOMIC DNA]</scope>
    <source>
        <strain evidence="6">DSM 173</strain>
    </source>
</reference>
<dbReference type="PANTHER" id="PTHR12215:SF10">
    <property type="entry name" value="L-AMINOADIPATE-SEMIALDEHYDE DEHYDROGENASE-PHOSPHOPANTETHEINYL TRANSFERASE"/>
    <property type="match status" value="1"/>
</dbReference>
<protein>
    <submittedName>
        <fullName evidence="5">4'-phosphopantetheinyl transferase</fullName>
    </submittedName>
</protein>
<dbReference type="GO" id="GO:0005829">
    <property type="term" value="C:cytosol"/>
    <property type="evidence" value="ECO:0007669"/>
    <property type="project" value="TreeGrafter"/>
</dbReference>
<dbReference type="InterPro" id="IPR037143">
    <property type="entry name" value="4-PPantetheinyl_Trfase_dom_sf"/>
</dbReference>
<dbReference type="GO" id="GO:0019878">
    <property type="term" value="P:lysine biosynthetic process via aminoadipic acid"/>
    <property type="evidence" value="ECO:0007669"/>
    <property type="project" value="TreeGrafter"/>
</dbReference>
<dbReference type="SUPFAM" id="SSF56214">
    <property type="entry name" value="4'-phosphopantetheinyl transferase"/>
    <property type="match status" value="2"/>
</dbReference>
<dbReference type="InterPro" id="IPR055066">
    <property type="entry name" value="AASDHPPT_N"/>
</dbReference>
<organism evidence="5 6">
    <name type="scientific">Allochromatium warmingii</name>
    <name type="common">Chromatium warmingii</name>
    <dbReference type="NCBI Taxonomy" id="61595"/>
    <lineage>
        <taxon>Bacteria</taxon>
        <taxon>Pseudomonadati</taxon>
        <taxon>Pseudomonadota</taxon>
        <taxon>Gammaproteobacteria</taxon>
        <taxon>Chromatiales</taxon>
        <taxon>Chromatiaceae</taxon>
        <taxon>Allochromatium</taxon>
    </lineage>
</organism>
<dbReference type="InterPro" id="IPR050559">
    <property type="entry name" value="P-Pant_transferase_sf"/>
</dbReference>
<dbReference type="RefSeq" id="WP_091334876.1">
    <property type="nucleotide sequence ID" value="NZ_FNOW01000044.1"/>
</dbReference>
<dbReference type="AlphaFoldDB" id="A0A1H3IIW7"/>
<dbReference type="InterPro" id="IPR008278">
    <property type="entry name" value="4-PPantetheinyl_Trfase_dom"/>
</dbReference>
<dbReference type="GO" id="GO:0000287">
    <property type="term" value="F:magnesium ion binding"/>
    <property type="evidence" value="ECO:0007669"/>
    <property type="project" value="InterPro"/>
</dbReference>
<gene>
    <name evidence="5" type="ORF">SAMN05421644_14420</name>
</gene>
<dbReference type="PANTHER" id="PTHR12215">
    <property type="entry name" value="PHOSPHOPANTETHEINE TRANSFERASE"/>
    <property type="match status" value="1"/>
</dbReference>
<dbReference type="Proteomes" id="UP000198672">
    <property type="component" value="Unassembled WGS sequence"/>
</dbReference>